<reference evidence="2" key="1">
    <citation type="submission" date="2014-03" db="EMBL/GenBank/DDBJ databases">
        <authorList>
            <person name="Casaregola S."/>
        </authorList>
    </citation>
    <scope>NUCLEOTIDE SEQUENCE [LARGE SCALE GENOMIC DNA]</scope>
    <source>
        <strain evidence="2">CLIB 918</strain>
    </source>
</reference>
<feature type="compositionally biased region" description="Basic and acidic residues" evidence="1">
    <location>
        <begin position="643"/>
        <end position="658"/>
    </location>
</feature>
<feature type="region of interest" description="Disordered" evidence="1">
    <location>
        <begin position="865"/>
        <end position="901"/>
    </location>
</feature>
<dbReference type="AlphaFoldDB" id="A0A0J9X4C1"/>
<feature type="region of interest" description="Disordered" evidence="1">
    <location>
        <begin position="85"/>
        <end position="780"/>
    </location>
</feature>
<keyword evidence="3" id="KW-1185">Reference proteome</keyword>
<feature type="compositionally biased region" description="Low complexity" evidence="1">
    <location>
        <begin position="629"/>
        <end position="642"/>
    </location>
</feature>
<name>A0A0J9X4C1_GEOCN</name>
<evidence type="ECO:0000256" key="1">
    <source>
        <dbReference type="SAM" id="MobiDB-lite"/>
    </source>
</evidence>
<feature type="compositionally biased region" description="Polar residues" evidence="1">
    <location>
        <begin position="725"/>
        <end position="746"/>
    </location>
</feature>
<organism evidence="2 3">
    <name type="scientific">Geotrichum candidum</name>
    <name type="common">Oospora lactis</name>
    <name type="synonym">Dipodascus geotrichum</name>
    <dbReference type="NCBI Taxonomy" id="1173061"/>
    <lineage>
        <taxon>Eukaryota</taxon>
        <taxon>Fungi</taxon>
        <taxon>Dikarya</taxon>
        <taxon>Ascomycota</taxon>
        <taxon>Saccharomycotina</taxon>
        <taxon>Dipodascomycetes</taxon>
        <taxon>Dipodascales</taxon>
        <taxon>Dipodascaceae</taxon>
        <taxon>Geotrichum</taxon>
    </lineage>
</organism>
<feature type="compositionally biased region" description="Acidic residues" evidence="1">
    <location>
        <begin position="383"/>
        <end position="396"/>
    </location>
</feature>
<feature type="compositionally biased region" description="Basic and acidic residues" evidence="1">
    <location>
        <begin position="99"/>
        <end position="123"/>
    </location>
</feature>
<comment type="caution">
    <text evidence="2">The sequence shown here is derived from an EMBL/GenBank/DDBJ whole genome shotgun (WGS) entry which is preliminary data.</text>
</comment>
<feature type="compositionally biased region" description="Basic and acidic residues" evidence="1">
    <location>
        <begin position="152"/>
        <end position="163"/>
    </location>
</feature>
<feature type="compositionally biased region" description="Acidic residues" evidence="1">
    <location>
        <begin position="348"/>
        <end position="357"/>
    </location>
</feature>
<feature type="region of interest" description="Disordered" evidence="1">
    <location>
        <begin position="1"/>
        <end position="30"/>
    </location>
</feature>
<feature type="compositionally biased region" description="Basic and acidic residues" evidence="1">
    <location>
        <begin position="465"/>
        <end position="567"/>
    </location>
</feature>
<feature type="compositionally biased region" description="Basic and acidic residues" evidence="1">
    <location>
        <begin position="418"/>
        <end position="455"/>
    </location>
</feature>
<dbReference type="STRING" id="1173061.A0A0J9X4C1"/>
<feature type="compositionally biased region" description="Basic and acidic residues" evidence="1">
    <location>
        <begin position="875"/>
        <end position="901"/>
    </location>
</feature>
<dbReference type="EMBL" id="CCBN010000002">
    <property type="protein sequence ID" value="CDO52049.1"/>
    <property type="molecule type" value="Genomic_DNA"/>
</dbReference>
<feature type="compositionally biased region" description="Polar residues" evidence="1">
    <location>
        <begin position="337"/>
        <end position="347"/>
    </location>
</feature>
<proteinExistence type="predicted"/>
<feature type="compositionally biased region" description="Low complexity" evidence="1">
    <location>
        <begin position="747"/>
        <end position="758"/>
    </location>
</feature>
<feature type="compositionally biased region" description="Acidic residues" evidence="1">
    <location>
        <begin position="321"/>
        <end position="331"/>
    </location>
</feature>
<evidence type="ECO:0000313" key="3">
    <source>
        <dbReference type="Proteomes" id="UP000242525"/>
    </source>
</evidence>
<dbReference type="Proteomes" id="UP000242525">
    <property type="component" value="Unassembled WGS sequence"/>
</dbReference>
<evidence type="ECO:0000313" key="2">
    <source>
        <dbReference type="EMBL" id="CDO52049.1"/>
    </source>
</evidence>
<feature type="compositionally biased region" description="Basic and acidic residues" evidence="1">
    <location>
        <begin position="574"/>
        <end position="624"/>
    </location>
</feature>
<gene>
    <name evidence="2" type="ORF">BN980_GECA02s05125g</name>
</gene>
<sequence>MDSPSKNQIITHGNGSVHRQTSSPGLDSSAVFASTSAESSRFFYEYSSSTESIQVMGTPAQLPQDGVATRRVLVKRGQAGADIASNAIAGDNANGSANSREESAEHETYIKQEEDDYDYHAEGFSHNPVSSSFQFSPSPPPLPAPEQQSMENAKKEAKPEPFGRRALLQTARKLTLSDLESSGDDDGVGTPPKLAVHLEPGEGVSFHNSSGMSGEAEEDERIETPPELSVFDKQTILGDEQETGSGEAEPEEPAEHQKPRPLDAPAEPVVVEHEDEDSEPRPRAVRLVYEDQFTQEELDRSILSGPKRVIRESSLPPIDDIHEDDEQENEYIEQGRGSHSPSQYNDYDQQDDREEAVESGSILTKPTSPELLPGQQEQFEFSPESEQEEEDSDEDEPLIRPRKETTPMVAETTNNTKDYSDNEDERRAREQRREKLRQERLERERERKAEQERLEAATAADEEFDRARRDLAERLARERETRIRLQREETERAQRRRETEALEQARLEAEQARIMAEKETAGKRRAEEQARERERDARRKREAEELRAKEERLRLDREDEQRSRWEQDENELAEIEKNQQLNRDEEDRIQQELHEQAEREAQERARQDEAAREQAEREARERRFQKSKQQSAALLESQLQRESQLRAESESSEADRPSFRQQQQRKRARPSLTRTPLPRGGITPKKTFSPLSPSQRLLQRRAIYPRIGRTGVGSSSRVPAPAQPESHSLSTPSTFSGASLEQRSPRSSFNSTTLSTSTQARPRNGTIYSTGSTDRDEEKMPEAKRARLVLTWTTTHWRRLYHICVQELHLTPAEMAAAAAAADKARDAGHGGDIDLPLALRSAFPEFDSRELSFRLLALARTLAKNGPPSARDLNPLDRQELQPRRARSLRDSEHRSIYSR</sequence>
<accession>A0A0J9X4C1</accession>
<protein>
    <submittedName>
        <fullName evidence="2">Uncharacterized protein</fullName>
    </submittedName>
</protein>